<keyword evidence="3" id="KW-1185">Reference proteome</keyword>
<evidence type="ECO:0000313" key="2">
    <source>
        <dbReference type="EMBL" id="KAK1127130.1"/>
    </source>
</evidence>
<protein>
    <submittedName>
        <fullName evidence="2">Uncharacterized protein</fullName>
    </submittedName>
</protein>
<dbReference type="AlphaFoldDB" id="A0AA40FY22"/>
<accession>A0AA40FY22</accession>
<evidence type="ECO:0000313" key="3">
    <source>
        <dbReference type="Proteomes" id="UP001177670"/>
    </source>
</evidence>
<dbReference type="EMBL" id="JAHYIQ010000012">
    <property type="protein sequence ID" value="KAK1127130.1"/>
    <property type="molecule type" value="Genomic_DNA"/>
</dbReference>
<sequence>MIQGTEGNGALYTVETGARVVFRGKQRLGATCQCGYSVGGQLTVAHLLYFRPVWPGGRTAVDSASTARTYLNDDDHDDDHDDDDHDDDDDNDDDKARRRPRRSNEIPGKPRFRGKK</sequence>
<feature type="region of interest" description="Disordered" evidence="1">
    <location>
        <begin position="69"/>
        <end position="116"/>
    </location>
</feature>
<proteinExistence type="predicted"/>
<organism evidence="2 3">
    <name type="scientific">Melipona bicolor</name>
    <dbReference type="NCBI Taxonomy" id="60889"/>
    <lineage>
        <taxon>Eukaryota</taxon>
        <taxon>Metazoa</taxon>
        <taxon>Ecdysozoa</taxon>
        <taxon>Arthropoda</taxon>
        <taxon>Hexapoda</taxon>
        <taxon>Insecta</taxon>
        <taxon>Pterygota</taxon>
        <taxon>Neoptera</taxon>
        <taxon>Endopterygota</taxon>
        <taxon>Hymenoptera</taxon>
        <taxon>Apocrita</taxon>
        <taxon>Aculeata</taxon>
        <taxon>Apoidea</taxon>
        <taxon>Anthophila</taxon>
        <taxon>Apidae</taxon>
        <taxon>Melipona</taxon>
    </lineage>
</organism>
<reference evidence="2" key="1">
    <citation type="submission" date="2021-10" db="EMBL/GenBank/DDBJ databases">
        <title>Melipona bicolor Genome sequencing and assembly.</title>
        <authorList>
            <person name="Araujo N.S."/>
            <person name="Arias M.C."/>
        </authorList>
    </citation>
    <scope>NUCLEOTIDE SEQUENCE</scope>
    <source>
        <strain evidence="2">USP_2M_L1-L4_2017</strain>
        <tissue evidence="2">Whole body</tissue>
    </source>
</reference>
<dbReference type="Proteomes" id="UP001177670">
    <property type="component" value="Unassembled WGS sequence"/>
</dbReference>
<comment type="caution">
    <text evidence="2">The sequence shown here is derived from an EMBL/GenBank/DDBJ whole genome shotgun (WGS) entry which is preliminary data.</text>
</comment>
<feature type="compositionally biased region" description="Acidic residues" evidence="1">
    <location>
        <begin position="72"/>
        <end position="93"/>
    </location>
</feature>
<name>A0AA40FY22_9HYME</name>
<gene>
    <name evidence="2" type="ORF">K0M31_003678</name>
</gene>
<evidence type="ECO:0000256" key="1">
    <source>
        <dbReference type="SAM" id="MobiDB-lite"/>
    </source>
</evidence>